<evidence type="ECO:0000256" key="6">
    <source>
        <dbReference type="ARBA" id="ARBA00023015"/>
    </source>
</evidence>
<evidence type="ECO:0000313" key="12">
    <source>
        <dbReference type="EMBL" id="EYU41596.1"/>
    </source>
</evidence>
<keyword evidence="13" id="KW-1185">Reference proteome</keyword>
<keyword evidence="4 9" id="KW-0863">Zinc-finger</keyword>
<organism evidence="12 13">
    <name type="scientific">Erythranthe guttata</name>
    <name type="common">Yellow monkey flower</name>
    <name type="synonym">Mimulus guttatus</name>
    <dbReference type="NCBI Taxonomy" id="4155"/>
    <lineage>
        <taxon>Eukaryota</taxon>
        <taxon>Viridiplantae</taxon>
        <taxon>Streptophyta</taxon>
        <taxon>Embryophyta</taxon>
        <taxon>Tracheophyta</taxon>
        <taxon>Spermatophyta</taxon>
        <taxon>Magnoliopsida</taxon>
        <taxon>eudicotyledons</taxon>
        <taxon>Gunneridae</taxon>
        <taxon>Pentapetalae</taxon>
        <taxon>asterids</taxon>
        <taxon>lamiids</taxon>
        <taxon>Lamiales</taxon>
        <taxon>Phrymaceae</taxon>
        <taxon>Erythranthe</taxon>
    </lineage>
</organism>
<name>A0A022RNN6_ERYGU</name>
<dbReference type="InterPro" id="IPR013087">
    <property type="entry name" value="Znf_C2H2_type"/>
</dbReference>
<dbReference type="PROSITE" id="PS00028">
    <property type="entry name" value="ZINC_FINGER_C2H2_1"/>
    <property type="match status" value="2"/>
</dbReference>
<dbReference type="Gene3D" id="3.30.160.60">
    <property type="entry name" value="Classic Zinc Finger"/>
    <property type="match status" value="1"/>
</dbReference>
<dbReference type="InterPro" id="IPR036236">
    <property type="entry name" value="Znf_C2H2_sf"/>
</dbReference>
<evidence type="ECO:0000256" key="9">
    <source>
        <dbReference type="PROSITE-ProRule" id="PRU00042"/>
    </source>
</evidence>
<evidence type="ECO:0000256" key="4">
    <source>
        <dbReference type="ARBA" id="ARBA00022771"/>
    </source>
</evidence>
<keyword evidence="2" id="KW-0479">Metal-binding</keyword>
<feature type="compositionally biased region" description="Low complexity" evidence="10">
    <location>
        <begin position="153"/>
        <end position="162"/>
    </location>
</feature>
<evidence type="ECO:0000256" key="10">
    <source>
        <dbReference type="SAM" id="MobiDB-lite"/>
    </source>
</evidence>
<dbReference type="SUPFAM" id="SSF57667">
    <property type="entry name" value="beta-beta-alpha zinc fingers"/>
    <property type="match status" value="1"/>
</dbReference>
<feature type="region of interest" description="Disordered" evidence="10">
    <location>
        <begin position="1"/>
        <end position="68"/>
    </location>
</feature>
<gene>
    <name evidence="12" type="ORF">MIMGU_mgv1a024147mg</name>
</gene>
<dbReference type="PROSITE" id="PS50157">
    <property type="entry name" value="ZINC_FINGER_C2H2_2"/>
    <property type="match status" value="2"/>
</dbReference>
<keyword evidence="5" id="KW-0862">Zinc</keyword>
<evidence type="ECO:0000256" key="2">
    <source>
        <dbReference type="ARBA" id="ARBA00022723"/>
    </source>
</evidence>
<dbReference type="Proteomes" id="UP000030748">
    <property type="component" value="Unassembled WGS sequence"/>
</dbReference>
<feature type="region of interest" description="Disordered" evidence="10">
    <location>
        <begin position="150"/>
        <end position="171"/>
    </location>
</feature>
<keyword evidence="7" id="KW-0804">Transcription</keyword>
<evidence type="ECO:0000256" key="3">
    <source>
        <dbReference type="ARBA" id="ARBA00022737"/>
    </source>
</evidence>
<dbReference type="eggNOG" id="KOG1721">
    <property type="taxonomic scope" value="Eukaryota"/>
</dbReference>
<dbReference type="EMBL" id="KI630319">
    <property type="protein sequence ID" value="EYU41596.1"/>
    <property type="molecule type" value="Genomic_DNA"/>
</dbReference>
<evidence type="ECO:0000259" key="11">
    <source>
        <dbReference type="PROSITE" id="PS50157"/>
    </source>
</evidence>
<dbReference type="AlphaFoldDB" id="A0A022RNN6"/>
<dbReference type="PANTHER" id="PTHR26374">
    <property type="entry name" value="ZINC FINGER PROTEIN ZAT5"/>
    <property type="match status" value="1"/>
</dbReference>
<dbReference type="STRING" id="4155.A0A022RNN6"/>
<keyword evidence="3" id="KW-0677">Repeat</keyword>
<feature type="non-terminal residue" evidence="12">
    <location>
        <position position="1"/>
    </location>
</feature>
<proteinExistence type="predicted"/>
<evidence type="ECO:0000256" key="5">
    <source>
        <dbReference type="ARBA" id="ARBA00022833"/>
    </source>
</evidence>
<evidence type="ECO:0000256" key="1">
    <source>
        <dbReference type="ARBA" id="ARBA00004123"/>
    </source>
</evidence>
<evidence type="ECO:0000256" key="7">
    <source>
        <dbReference type="ARBA" id="ARBA00023163"/>
    </source>
</evidence>
<dbReference type="GO" id="GO:0008270">
    <property type="term" value="F:zinc ion binding"/>
    <property type="evidence" value="ECO:0007669"/>
    <property type="project" value="UniProtKB-KW"/>
</dbReference>
<keyword evidence="6" id="KW-0805">Transcription regulation</keyword>
<dbReference type="Pfam" id="PF13912">
    <property type="entry name" value="zf-C2H2_6"/>
    <property type="match status" value="2"/>
</dbReference>
<accession>A0A022RNN6</accession>
<dbReference type="GO" id="GO:0005634">
    <property type="term" value="C:nucleus"/>
    <property type="evidence" value="ECO:0007669"/>
    <property type="project" value="UniProtKB-SubCell"/>
</dbReference>
<dbReference type="PANTHER" id="PTHR26374:SF456">
    <property type="entry name" value="ZINC FINGER PROTEIN ZAT5-LIKE"/>
    <property type="match status" value="1"/>
</dbReference>
<keyword evidence="8" id="KW-0539">Nucleus</keyword>
<comment type="subcellular location">
    <subcellularLocation>
        <location evidence="1">Nucleus</location>
    </subcellularLocation>
</comment>
<feature type="domain" description="C2H2-type" evidence="11">
    <location>
        <begin position="105"/>
        <end position="132"/>
    </location>
</feature>
<feature type="domain" description="C2H2-type" evidence="11">
    <location>
        <begin position="181"/>
        <end position="203"/>
    </location>
</feature>
<feature type="compositionally biased region" description="Low complexity" evidence="10">
    <location>
        <begin position="27"/>
        <end position="41"/>
    </location>
</feature>
<sequence>ADLEDQVVMLKGKRTKRPRPPSSLELTTMAPTTSSSSTAAAAGGGVTSDEVSDRTTPSLSDSGELTHDEEQDMANCLILLAKGQRQRMPLPPPPPPPAAAAMDVYQCKTCDKSFSSFQALGGHRASHKKPSSKPITITAVDEYYQRSIQISDNNNNNNNNSNIYLGNQTRPKSTATTRRVHECSLCGAEFASGQALGGHMRRHRPIPAASISGSGHGDQHPEVKRQRNMLLSLDLNLPAAPEEEQPAAAVAAESKFPFAPKEQVIVFSATPLVDCHY</sequence>
<dbReference type="SMART" id="SM00355">
    <property type="entry name" value="ZnF_C2H2"/>
    <property type="match status" value="2"/>
</dbReference>
<reference evidence="12 13" key="1">
    <citation type="journal article" date="2013" name="Proc. Natl. Acad. Sci. U.S.A.">
        <title>Fine-scale variation in meiotic recombination in Mimulus inferred from population shotgun sequencing.</title>
        <authorList>
            <person name="Hellsten U."/>
            <person name="Wright K.M."/>
            <person name="Jenkins J."/>
            <person name="Shu S."/>
            <person name="Yuan Y."/>
            <person name="Wessler S.R."/>
            <person name="Schmutz J."/>
            <person name="Willis J.H."/>
            <person name="Rokhsar D.S."/>
        </authorList>
    </citation>
    <scope>NUCLEOTIDE SEQUENCE [LARGE SCALE GENOMIC DNA]</scope>
    <source>
        <strain evidence="13">cv. DUN x IM62</strain>
    </source>
</reference>
<protein>
    <recommendedName>
        <fullName evidence="11">C2H2-type domain-containing protein</fullName>
    </recommendedName>
</protein>
<evidence type="ECO:0000313" key="13">
    <source>
        <dbReference type="Proteomes" id="UP000030748"/>
    </source>
</evidence>
<evidence type="ECO:0000256" key="8">
    <source>
        <dbReference type="ARBA" id="ARBA00023242"/>
    </source>
</evidence>
<feature type="compositionally biased region" description="Polar residues" evidence="10">
    <location>
        <begin position="54"/>
        <end position="63"/>
    </location>
</feature>